<dbReference type="WBParaSite" id="PSAMB.scaffold3416size18358.g21403.t1">
    <property type="protein sequence ID" value="PSAMB.scaffold3416size18358.g21403.t1"/>
    <property type="gene ID" value="PSAMB.scaffold3416size18358.g21403"/>
</dbReference>
<feature type="compositionally biased region" description="Low complexity" evidence="6">
    <location>
        <begin position="793"/>
        <end position="819"/>
    </location>
</feature>
<evidence type="ECO:0000256" key="2">
    <source>
        <dbReference type="ARBA" id="ARBA00022737"/>
    </source>
</evidence>
<dbReference type="PANTHER" id="PTHR19325:SF575">
    <property type="entry name" value="LOCOMOTION-RELATED PROTEIN HIKARU GENKI"/>
    <property type="match status" value="1"/>
</dbReference>
<dbReference type="Gene3D" id="2.10.70.10">
    <property type="entry name" value="Complement Module, domain 1"/>
    <property type="match status" value="5"/>
</dbReference>
<evidence type="ECO:0000256" key="3">
    <source>
        <dbReference type="ARBA" id="ARBA00023157"/>
    </source>
</evidence>
<dbReference type="SUPFAM" id="SSF57535">
    <property type="entry name" value="Complement control module/SCR domain"/>
    <property type="match status" value="5"/>
</dbReference>
<dbReference type="PANTHER" id="PTHR19325">
    <property type="entry name" value="COMPLEMENT COMPONENT-RELATED SUSHI DOMAIN-CONTAINING"/>
    <property type="match status" value="1"/>
</dbReference>
<sequence length="1265" mass="131560">MAPYGYTKLATTTNMYCVRFQGDCGADAPIYRYYKYVGSNGWDHAYSFNESVEYAGYTIESSPVCYGWSLTTSLPTSMCGDGIALDKLTTLSSYNNSFTGAYRDHFTTTWSAPLPNAAIIEAFAGYTKIRDLGRIATAPSVATDAMQCNCLVKMVQMFDDQPGINGNNSSPGIFGRFDHKIIRENAESNGIFEQYAPTGEVMYCVLQKGLCGATVALHKWFNVFDIDTLYTIDGDAKPAAARDDGTLCYIWPSAYVLPVTCPSPPTIGITNGIVVFAQTGSTVNNLQGTIATLSCYPGYAAVGAASLNCTSAGTWNPTAFGTCNEVCPPLASADGLTTISYSQTSYFVGTIATIACIDTTNFQFSGNTTATCQIGKVWNPPTVGICYRTCPALTVANGTLVYRRADGSTTVNSPPYLDGYTATLSCTSGNVVGASVVTCARGLWNAPIGSCITTPALACPQLNIPNAVIVYLQDNGVVLTNPTTLFEGYTVSFTCTSGSVIGNSAATCRSGVWTPTTGICSVPGAATCTAAPSVLGGVISYVPTQLSNYQQGTVATVSCNSGFGLSGTGSLSCTAAAAWSPTSFGSCVQVCPTLTSDPQGTIVYTQTTYFPNTTATVSCLNQGIYTVKGNSIVTCQAGGTWTSPIGVCTRTCGGVLIANANIIYRNGNGGAVVTAPPYFEGYALSFSCPSGPLAGNSVANCVNGIWTPALGSCALVGRQFDDEQNFNHKPIYDLHKYFNHNSTYNLCKYFNNSSSDSSDTSHNSDSSNSSDFSHSGNSSNSSDSSDRSDCSHSSDTSHSGDTSDCSHGSHSGNSSNSSDTSDRSDCSHSGDFSHSSDSSHSGDSSNSSDTSDRSDPSNGSHSSDSSDSSYCSDGSHSSDCSDCSDISDPSDSSDCSDCSDGSHSSDSSNSSNSSDSSDCSNGSHSSDISDSSDCSNGSHSSDSSYSGDISDNSNSSDSSDCSNSSDCSDSSDSSDCSDGSHSGNSSHSSDSSDISNSSDCSDSSDSSDCSDGSHSSDCSDSSDSSDSSDRSDGSDSSDCSHSGDFSHSSNSSDRSDTSHSGDISDFSHGSHSSNSSNSSDTSDSSDCSDCSNGSHSGDRSDRNYGSHSSYSSDSSDSSDCSDCSDCSHGSDSSDCCDTSESTDCSHFHVNANVQSLYHHIKLLVEQHNLYKCFQVRGVSTTTCVAGQVWNPPTLGVCTRTCPAVSITRSNPPVYRQTNGGIIVNSAPYFEGYLVTVSCLNNTMMNGNSLATCASGTWTPALGFCP</sequence>
<keyword evidence="2" id="KW-0677">Repeat</keyword>
<dbReference type="Proteomes" id="UP000887566">
    <property type="component" value="Unplaced"/>
</dbReference>
<keyword evidence="4" id="KW-0325">Glycoprotein</keyword>
<protein>
    <submittedName>
        <fullName evidence="9">Sushi domain-containing protein</fullName>
    </submittedName>
</protein>
<evidence type="ECO:0000259" key="7">
    <source>
        <dbReference type="PROSITE" id="PS50923"/>
    </source>
</evidence>
<name>A0A914W8K7_9BILA</name>
<evidence type="ECO:0000256" key="4">
    <source>
        <dbReference type="ARBA" id="ARBA00023180"/>
    </source>
</evidence>
<feature type="compositionally biased region" description="Low complexity" evidence="6">
    <location>
        <begin position="856"/>
        <end position="1025"/>
    </location>
</feature>
<keyword evidence="1 5" id="KW-0768">Sushi</keyword>
<evidence type="ECO:0000256" key="6">
    <source>
        <dbReference type="SAM" id="MobiDB-lite"/>
    </source>
</evidence>
<evidence type="ECO:0000256" key="1">
    <source>
        <dbReference type="ARBA" id="ARBA00022659"/>
    </source>
</evidence>
<feature type="compositionally biased region" description="Low complexity" evidence="6">
    <location>
        <begin position="1060"/>
        <end position="1095"/>
    </location>
</feature>
<dbReference type="PROSITE" id="PS50923">
    <property type="entry name" value="SUSHI"/>
    <property type="match status" value="4"/>
</dbReference>
<feature type="domain" description="Sushi" evidence="7">
    <location>
        <begin position="593"/>
        <end position="650"/>
    </location>
</feature>
<proteinExistence type="predicted"/>
<feature type="compositionally biased region" description="Low complexity" evidence="6">
    <location>
        <begin position="1034"/>
        <end position="1052"/>
    </location>
</feature>
<keyword evidence="8" id="KW-1185">Reference proteome</keyword>
<dbReference type="AlphaFoldDB" id="A0A914W8K7"/>
<feature type="compositionally biased region" description="Low complexity" evidence="6">
    <location>
        <begin position="1105"/>
        <end position="1119"/>
    </location>
</feature>
<reference evidence="9" key="1">
    <citation type="submission" date="2022-11" db="UniProtKB">
        <authorList>
            <consortium name="WormBaseParasite"/>
        </authorList>
    </citation>
    <scope>IDENTIFICATION</scope>
</reference>
<dbReference type="Pfam" id="PF00084">
    <property type="entry name" value="Sushi"/>
    <property type="match status" value="3"/>
</dbReference>
<feature type="domain" description="Sushi" evidence="7">
    <location>
        <begin position="526"/>
        <end position="589"/>
    </location>
</feature>
<keyword evidence="3" id="KW-1015">Disulfide bond</keyword>
<feature type="domain" description="Sushi" evidence="7">
    <location>
        <begin position="259"/>
        <end position="325"/>
    </location>
</feature>
<feature type="compositionally biased region" description="Low complexity" evidence="6">
    <location>
        <begin position="758"/>
        <end position="783"/>
    </location>
</feature>
<organism evidence="8 9">
    <name type="scientific">Plectus sambesii</name>
    <dbReference type="NCBI Taxonomy" id="2011161"/>
    <lineage>
        <taxon>Eukaryota</taxon>
        <taxon>Metazoa</taxon>
        <taxon>Ecdysozoa</taxon>
        <taxon>Nematoda</taxon>
        <taxon>Chromadorea</taxon>
        <taxon>Plectida</taxon>
        <taxon>Plectina</taxon>
        <taxon>Plectoidea</taxon>
        <taxon>Plectidae</taxon>
        <taxon>Plectus</taxon>
    </lineage>
</organism>
<feature type="compositionally biased region" description="Low complexity" evidence="6">
    <location>
        <begin position="829"/>
        <end position="849"/>
    </location>
</feature>
<comment type="caution">
    <text evidence="5">Lacks conserved residue(s) required for the propagation of feature annotation.</text>
</comment>
<feature type="domain" description="Sushi" evidence="7">
    <location>
        <begin position="457"/>
        <end position="522"/>
    </location>
</feature>
<dbReference type="SMART" id="SM00032">
    <property type="entry name" value="CCP"/>
    <property type="match status" value="9"/>
</dbReference>
<dbReference type="InterPro" id="IPR050350">
    <property type="entry name" value="Compl-Cell_Adhes-Reg"/>
</dbReference>
<dbReference type="CDD" id="cd00033">
    <property type="entry name" value="CCP"/>
    <property type="match status" value="5"/>
</dbReference>
<evidence type="ECO:0000313" key="8">
    <source>
        <dbReference type="Proteomes" id="UP000887566"/>
    </source>
</evidence>
<dbReference type="InterPro" id="IPR035976">
    <property type="entry name" value="Sushi/SCR/CCP_sf"/>
</dbReference>
<feature type="region of interest" description="Disordered" evidence="6">
    <location>
        <begin position="758"/>
        <end position="1119"/>
    </location>
</feature>
<evidence type="ECO:0000313" key="9">
    <source>
        <dbReference type="WBParaSite" id="PSAMB.scaffold3416size18358.g21403.t1"/>
    </source>
</evidence>
<dbReference type="InterPro" id="IPR000436">
    <property type="entry name" value="Sushi_SCR_CCP_dom"/>
</dbReference>
<evidence type="ECO:0000256" key="5">
    <source>
        <dbReference type="PROSITE-ProRule" id="PRU00302"/>
    </source>
</evidence>
<accession>A0A914W8K7</accession>